<dbReference type="GO" id="GO:0006635">
    <property type="term" value="P:fatty acid beta-oxidation"/>
    <property type="evidence" value="ECO:0007669"/>
    <property type="project" value="TreeGrafter"/>
</dbReference>
<dbReference type="Gene3D" id="3.90.226.10">
    <property type="entry name" value="2-enoyl-CoA Hydratase, Chain A, domain 1"/>
    <property type="match status" value="1"/>
</dbReference>
<dbReference type="AlphaFoldDB" id="A0AAW9RPH7"/>
<organism evidence="3 4">
    <name type="scientific">Microbaculum marinum</name>
    <dbReference type="NCBI Taxonomy" id="1764581"/>
    <lineage>
        <taxon>Bacteria</taxon>
        <taxon>Pseudomonadati</taxon>
        <taxon>Pseudomonadota</taxon>
        <taxon>Alphaproteobacteria</taxon>
        <taxon>Hyphomicrobiales</taxon>
        <taxon>Tepidamorphaceae</taxon>
        <taxon>Microbaculum</taxon>
    </lineage>
</organism>
<comment type="caution">
    <text evidence="3">The sequence shown here is derived from an EMBL/GenBank/DDBJ whole genome shotgun (WGS) entry which is preliminary data.</text>
</comment>
<dbReference type="Gene3D" id="1.10.12.10">
    <property type="entry name" value="Lyase 2-enoyl-coa Hydratase, Chain A, domain 2"/>
    <property type="match status" value="1"/>
</dbReference>
<accession>A0AAW9RPH7</accession>
<dbReference type="CDD" id="cd06558">
    <property type="entry name" value="crotonase-like"/>
    <property type="match status" value="1"/>
</dbReference>
<keyword evidence="2" id="KW-0456">Lyase</keyword>
<comment type="similarity">
    <text evidence="1">Belongs to the enoyl-CoA hydratase/isomerase family.</text>
</comment>
<keyword evidence="4" id="KW-1185">Reference proteome</keyword>
<evidence type="ECO:0000313" key="3">
    <source>
        <dbReference type="EMBL" id="MEJ8570170.1"/>
    </source>
</evidence>
<dbReference type="PANTHER" id="PTHR11941:SF54">
    <property type="entry name" value="ENOYL-COA HYDRATASE, MITOCHONDRIAL"/>
    <property type="match status" value="1"/>
</dbReference>
<dbReference type="GO" id="GO:0016829">
    <property type="term" value="F:lyase activity"/>
    <property type="evidence" value="ECO:0007669"/>
    <property type="project" value="UniProtKB-KW"/>
</dbReference>
<dbReference type="InterPro" id="IPR001753">
    <property type="entry name" value="Enoyl-CoA_hydra/iso"/>
</dbReference>
<dbReference type="Proteomes" id="UP001378188">
    <property type="component" value="Unassembled WGS sequence"/>
</dbReference>
<dbReference type="SUPFAM" id="SSF52096">
    <property type="entry name" value="ClpP/crotonase"/>
    <property type="match status" value="1"/>
</dbReference>
<evidence type="ECO:0000256" key="2">
    <source>
        <dbReference type="ARBA" id="ARBA00023239"/>
    </source>
</evidence>
<protein>
    <submittedName>
        <fullName evidence="3">Enoyl-CoA hydratase-related protein</fullName>
    </submittedName>
</protein>
<reference evidence="3 4" key="1">
    <citation type="submission" date="2024-02" db="EMBL/GenBank/DDBJ databases">
        <title>Genome analysis and characterization of Microbaculum marinisediminis sp. nov., isolated from marine sediment.</title>
        <authorList>
            <person name="Du Z.-J."/>
            <person name="Ye Y.-Q."/>
            <person name="Zhang Z.-R."/>
            <person name="Yuan S.-M."/>
            <person name="Zhang X.-Y."/>
        </authorList>
    </citation>
    <scope>NUCLEOTIDE SEQUENCE [LARGE SCALE GENOMIC DNA]</scope>
    <source>
        <strain evidence="3 4">SDUM1044001</strain>
    </source>
</reference>
<dbReference type="PANTHER" id="PTHR11941">
    <property type="entry name" value="ENOYL-COA HYDRATASE-RELATED"/>
    <property type="match status" value="1"/>
</dbReference>
<evidence type="ECO:0000256" key="1">
    <source>
        <dbReference type="ARBA" id="ARBA00005254"/>
    </source>
</evidence>
<name>A0AAW9RPH7_9HYPH</name>
<dbReference type="InterPro" id="IPR014748">
    <property type="entry name" value="Enoyl-CoA_hydra_C"/>
</dbReference>
<dbReference type="Pfam" id="PF00378">
    <property type="entry name" value="ECH_1"/>
    <property type="match status" value="1"/>
</dbReference>
<dbReference type="InterPro" id="IPR029045">
    <property type="entry name" value="ClpP/crotonase-like_dom_sf"/>
</dbReference>
<dbReference type="RefSeq" id="WP_340327906.1">
    <property type="nucleotide sequence ID" value="NZ_JAZHOF010000001.1"/>
</dbReference>
<gene>
    <name evidence="3" type="ORF">V3328_01690</name>
</gene>
<dbReference type="EMBL" id="JAZHOF010000001">
    <property type="protein sequence ID" value="MEJ8570170.1"/>
    <property type="molecule type" value="Genomic_DNA"/>
</dbReference>
<proteinExistence type="inferred from homology"/>
<sequence length="260" mass="27679">MTDALKVTRDGPVLEVVIDRPKANAIDAATSRAMGGVFASFRDDPELLVAIFSGAGERFFSAGWDLKSAAEGESADADYGVGGFGGFPGLPDLNKPVITAINGLAVGGGFEIAMAGDLIVCAEHARMWLSETRLGLVADTASFRLPKLIPRALAMELLLTGRELLPDEARAIGLVNRVVPAARLMEEARAMAAEIARGAPLAVAATKEIVRMTETMRIEDCYPAMAARQFPTYERLLASDDVKEGAKAFVEGRDPVWTGR</sequence>
<evidence type="ECO:0000313" key="4">
    <source>
        <dbReference type="Proteomes" id="UP001378188"/>
    </source>
</evidence>